<dbReference type="GO" id="GO:0004497">
    <property type="term" value="F:monooxygenase activity"/>
    <property type="evidence" value="ECO:0007669"/>
    <property type="project" value="UniProtKB-KW"/>
</dbReference>
<dbReference type="Gene3D" id="3.30.9.30">
    <property type="match status" value="1"/>
</dbReference>
<dbReference type="PANTHER" id="PTHR13789">
    <property type="entry name" value="MONOOXYGENASE"/>
    <property type="match status" value="1"/>
</dbReference>
<dbReference type="InterPro" id="IPR002938">
    <property type="entry name" value="FAD-bd"/>
</dbReference>
<dbReference type="AlphaFoldDB" id="A0A2T1HV17"/>
<evidence type="ECO:0000256" key="2">
    <source>
        <dbReference type="ARBA" id="ARBA00023033"/>
    </source>
</evidence>
<evidence type="ECO:0000313" key="4">
    <source>
        <dbReference type="EMBL" id="PSC05505.1"/>
    </source>
</evidence>
<dbReference type="EMBL" id="PVZS01000007">
    <property type="protein sequence ID" value="PSC05505.1"/>
    <property type="molecule type" value="Genomic_DNA"/>
</dbReference>
<feature type="domain" description="FAD-binding" evidence="3">
    <location>
        <begin position="2"/>
        <end position="357"/>
    </location>
</feature>
<dbReference type="Proteomes" id="UP000239772">
    <property type="component" value="Unassembled WGS sequence"/>
</dbReference>
<dbReference type="Pfam" id="PF01494">
    <property type="entry name" value="FAD_binding_3"/>
    <property type="match status" value="1"/>
</dbReference>
<dbReference type="GO" id="GO:0071949">
    <property type="term" value="F:FAD binding"/>
    <property type="evidence" value="ECO:0007669"/>
    <property type="project" value="InterPro"/>
</dbReference>
<comment type="caution">
    <text evidence="4">The sequence shown here is derived from an EMBL/GenBank/DDBJ whole genome shotgun (WGS) entry which is preliminary data.</text>
</comment>
<dbReference type="InterPro" id="IPR050493">
    <property type="entry name" value="FAD-dep_Monooxygenase_BioMet"/>
</dbReference>
<name>A0A2T1HV17_9HYPH</name>
<reference evidence="5" key="1">
    <citation type="submission" date="2018-03" db="EMBL/GenBank/DDBJ databases">
        <authorList>
            <person name="Sun L."/>
            <person name="Liu H."/>
            <person name="Chen W."/>
            <person name="Huang K."/>
            <person name="Liu W."/>
            <person name="Gao X."/>
        </authorList>
    </citation>
    <scope>NUCLEOTIDE SEQUENCE [LARGE SCALE GENOMIC DNA]</scope>
    <source>
        <strain evidence="5">SH9</strain>
    </source>
</reference>
<dbReference type="PRINTS" id="PR00420">
    <property type="entry name" value="RNGMNOXGNASE"/>
</dbReference>
<dbReference type="Gene3D" id="3.50.50.60">
    <property type="entry name" value="FAD/NAD(P)-binding domain"/>
    <property type="match status" value="1"/>
</dbReference>
<organism evidence="4 5">
    <name type="scientific">Alsobacter soli</name>
    <dbReference type="NCBI Taxonomy" id="2109933"/>
    <lineage>
        <taxon>Bacteria</taxon>
        <taxon>Pseudomonadati</taxon>
        <taxon>Pseudomonadota</taxon>
        <taxon>Alphaproteobacteria</taxon>
        <taxon>Hyphomicrobiales</taxon>
        <taxon>Alsobacteraceae</taxon>
        <taxon>Alsobacter</taxon>
    </lineage>
</organism>
<proteinExistence type="predicted"/>
<accession>A0A2T1HV17</accession>
<keyword evidence="5" id="KW-1185">Reference proteome</keyword>
<dbReference type="NCBIfam" id="NF005720">
    <property type="entry name" value="PRK07538.1"/>
    <property type="match status" value="1"/>
</dbReference>
<protein>
    <submittedName>
        <fullName evidence="4">Flavin-dependent oxidoreductase</fullName>
    </submittedName>
</protein>
<evidence type="ECO:0000256" key="1">
    <source>
        <dbReference type="ARBA" id="ARBA00023002"/>
    </source>
</evidence>
<evidence type="ECO:0000259" key="3">
    <source>
        <dbReference type="Pfam" id="PF01494"/>
    </source>
</evidence>
<evidence type="ECO:0000313" key="5">
    <source>
        <dbReference type="Proteomes" id="UP000239772"/>
    </source>
</evidence>
<dbReference type="OrthoDB" id="4230779at2"/>
<gene>
    <name evidence="4" type="ORF">SLNSH_07905</name>
</gene>
<dbReference type="SUPFAM" id="SSF51905">
    <property type="entry name" value="FAD/NAD(P)-binding domain"/>
    <property type="match status" value="1"/>
</dbReference>
<dbReference type="PANTHER" id="PTHR13789:SF268">
    <property type="entry name" value="5-METHYLPHENAZINE-1-CARBOXYLATE 1-MONOOXYGENASE"/>
    <property type="match status" value="1"/>
</dbReference>
<dbReference type="RefSeq" id="WP_106336142.1">
    <property type="nucleotide sequence ID" value="NZ_PVZS01000007.1"/>
</dbReference>
<keyword evidence="1" id="KW-0560">Oxidoreductase</keyword>
<keyword evidence="2" id="KW-0503">Monooxygenase</keyword>
<sequence length="415" mass="45529">MHVIIVGGGIGGLTAALMLHRRGIKATVFEQSSAIREVGVGINTLPHAIAELEQLGLLPALDSVGVRTRELIYMNRYGQTVWREPRGTYAGFKVPQFSIHRGRLQKVIADAVVERLGPDAVRTGRRLLGFIEDEGGVTAHFADSRYGADGETIRGDVLVGADGIHSVVRARYFPNQGSPKWQGVRMWRGAIDWPQFLDGESMIIAGGMQAKLVLYPIGRGERPDTRLTNWVVNVRLGDPDRPPPKETWSTQGRLEDVLPFARRFTVPGVDVEGLVKATPQFWEYPMCDRDPLPRWTHGRVSLLGDAAHPMYPVGSNGASQAILDARCLADCLAKAEHPRHGLAMYEAERLPKTAEIVAINRQGGPERVIDAVEALAPNGFDDVERVLNYARREAIVKSYAGAAGFALQQLNRKAG</sequence>
<dbReference type="InterPro" id="IPR036188">
    <property type="entry name" value="FAD/NAD-bd_sf"/>
</dbReference>
<dbReference type="SUPFAM" id="SSF54373">
    <property type="entry name" value="FAD-linked reductases, C-terminal domain"/>
    <property type="match status" value="1"/>
</dbReference>